<dbReference type="CDD" id="cd16018">
    <property type="entry name" value="Enpp"/>
    <property type="match status" value="1"/>
</dbReference>
<comment type="caution">
    <text evidence="4">The sequence shown here is derived from an EMBL/GenBank/DDBJ whole genome shotgun (WGS) entry which is preliminary data.</text>
</comment>
<evidence type="ECO:0008006" key="6">
    <source>
        <dbReference type="Google" id="ProtNLM"/>
    </source>
</evidence>
<evidence type="ECO:0000256" key="1">
    <source>
        <dbReference type="SAM" id="MobiDB-lite"/>
    </source>
</evidence>
<keyword evidence="2" id="KW-0472">Membrane</keyword>
<keyword evidence="2" id="KW-1133">Transmembrane helix</keyword>
<feature type="region of interest" description="Disordered" evidence="1">
    <location>
        <begin position="449"/>
        <end position="499"/>
    </location>
</feature>
<evidence type="ECO:0000313" key="5">
    <source>
        <dbReference type="Proteomes" id="UP001075354"/>
    </source>
</evidence>
<dbReference type="AlphaFoldDB" id="A0AAV7Y0V8"/>
<feature type="chain" id="PRO_5043574750" description="Ectonucleotide pyrophosphatase/phosphodiesterase family member 6" evidence="3">
    <location>
        <begin position="39"/>
        <end position="528"/>
    </location>
</feature>
<dbReference type="Gene3D" id="3.30.1360.180">
    <property type="match status" value="1"/>
</dbReference>
<keyword evidence="2" id="KW-0812">Transmembrane</keyword>
<dbReference type="GO" id="GO:0016787">
    <property type="term" value="F:hydrolase activity"/>
    <property type="evidence" value="ECO:0007669"/>
    <property type="project" value="UniProtKB-ARBA"/>
</dbReference>
<protein>
    <recommendedName>
        <fullName evidence="6">Ectonucleotide pyrophosphatase/phosphodiesterase family member 6</fullName>
    </recommendedName>
</protein>
<feature type="signal peptide" evidence="3">
    <location>
        <begin position="1"/>
        <end position="38"/>
    </location>
</feature>
<reference evidence="4" key="1">
    <citation type="submission" date="2022-12" db="EMBL/GenBank/DDBJ databases">
        <title>Chromosome-level genome assembly of the bean flower thrips Megalurothrips usitatus.</title>
        <authorList>
            <person name="Ma L."/>
            <person name="Liu Q."/>
            <person name="Li H."/>
            <person name="Cai W."/>
        </authorList>
    </citation>
    <scope>NUCLEOTIDE SEQUENCE</scope>
    <source>
        <strain evidence="4">Cailab_2022a</strain>
    </source>
</reference>
<evidence type="ECO:0000313" key="4">
    <source>
        <dbReference type="EMBL" id="KAJ1531067.1"/>
    </source>
</evidence>
<accession>A0AAV7Y0V8</accession>
<feature type="compositionally biased region" description="Pro residues" evidence="1">
    <location>
        <begin position="464"/>
        <end position="495"/>
    </location>
</feature>
<dbReference type="InterPro" id="IPR017850">
    <property type="entry name" value="Alkaline_phosphatase_core_sf"/>
</dbReference>
<sequence length="528" mass="57510">MRAGVPGGPGGPGPASRACLLVLLAACALTALTSTTAAAEELADRRRTLILLLDGFRWDYIKHLGEETTGFRELVKEGASAEYVRPVFPSLSFPSWTTISTGVYPETHGILANFFYNRQRNQAFKLNDTATTRKAFWWQGQEPLWTTAVHNGLRVATVLWSRSDVQVHGLRLEEAQGYEYQSDALGSLRDSLERSMEYLQRGLDLVMVYSELVDEIGHNYGPDSLEMKYTIGDVGKLLSGMFRQLETRGLRDKVNVIVLGDHGMATVNPDDDPPIKLRDYLNPDDVEQAMGQGAFVSVYAKPGRVEYIYKRLAAVPGLTVWRRGEVPRELHYNRNALLPDIIVSAKKAAAVTASPVAGYMIRGLHSNASSAPRPHGIHGYQPDVEQMRTAFYAIGPDFKRGVQVGPIDLVDEYQVFCHVLRIPAHPHNGTWSRVRGLLVGDPAFPFGDVEEPSAIRSTPGPLLQAPPPAPATQPPAPQGAPAGPPPPPPPPPPPSASVSSGPVRIALSVIAGLVGWYIFLCVITNSHG</sequence>
<name>A0AAV7Y0V8_9NEOP</name>
<dbReference type="PANTHER" id="PTHR10151:SF120">
    <property type="entry name" value="BIS(5'-ADENOSYL)-TRIPHOSPHATASE"/>
    <property type="match status" value="1"/>
</dbReference>
<keyword evidence="3" id="KW-0732">Signal</keyword>
<keyword evidence="5" id="KW-1185">Reference proteome</keyword>
<dbReference type="Pfam" id="PF01663">
    <property type="entry name" value="Phosphodiest"/>
    <property type="match status" value="1"/>
</dbReference>
<dbReference type="Gene3D" id="3.40.720.10">
    <property type="entry name" value="Alkaline Phosphatase, subunit A"/>
    <property type="match status" value="1"/>
</dbReference>
<evidence type="ECO:0000256" key="3">
    <source>
        <dbReference type="SAM" id="SignalP"/>
    </source>
</evidence>
<evidence type="ECO:0000256" key="2">
    <source>
        <dbReference type="SAM" id="Phobius"/>
    </source>
</evidence>
<gene>
    <name evidence="4" type="ORF">ONE63_005895</name>
</gene>
<organism evidence="4 5">
    <name type="scientific">Megalurothrips usitatus</name>
    <name type="common">bean blossom thrips</name>
    <dbReference type="NCBI Taxonomy" id="439358"/>
    <lineage>
        <taxon>Eukaryota</taxon>
        <taxon>Metazoa</taxon>
        <taxon>Ecdysozoa</taxon>
        <taxon>Arthropoda</taxon>
        <taxon>Hexapoda</taxon>
        <taxon>Insecta</taxon>
        <taxon>Pterygota</taxon>
        <taxon>Neoptera</taxon>
        <taxon>Paraneoptera</taxon>
        <taxon>Thysanoptera</taxon>
        <taxon>Terebrantia</taxon>
        <taxon>Thripoidea</taxon>
        <taxon>Thripidae</taxon>
        <taxon>Megalurothrips</taxon>
    </lineage>
</organism>
<dbReference type="EMBL" id="JAPTSV010000002">
    <property type="protein sequence ID" value="KAJ1531067.1"/>
    <property type="molecule type" value="Genomic_DNA"/>
</dbReference>
<dbReference type="SUPFAM" id="SSF53649">
    <property type="entry name" value="Alkaline phosphatase-like"/>
    <property type="match status" value="1"/>
</dbReference>
<dbReference type="InterPro" id="IPR002591">
    <property type="entry name" value="Phosphodiest/P_Trfase"/>
</dbReference>
<dbReference type="PANTHER" id="PTHR10151">
    <property type="entry name" value="ECTONUCLEOTIDE PYROPHOSPHATASE/PHOSPHODIESTERASE"/>
    <property type="match status" value="1"/>
</dbReference>
<proteinExistence type="predicted"/>
<feature type="transmembrane region" description="Helical" evidence="2">
    <location>
        <begin position="505"/>
        <end position="523"/>
    </location>
</feature>
<dbReference type="Proteomes" id="UP001075354">
    <property type="component" value="Chromosome 2"/>
</dbReference>